<dbReference type="EMBL" id="AP013029">
    <property type="protein sequence ID" value="BAN59697.1"/>
    <property type="molecule type" value="Genomic_DNA"/>
</dbReference>
<name>S6B6J0_9CAUD</name>
<dbReference type="Proteomes" id="UP000014701">
    <property type="component" value="Segment"/>
</dbReference>
<proteinExistence type="predicted"/>
<dbReference type="OrthoDB" id="36624at10239"/>
<sequence>MNIDIEALQRRIESRTGQRVDIVFVNYIKPHTTSQIEFSHYKKLEHQLKETGEKLNDN</sequence>
<organism evidence="1 2">
    <name type="scientific">Bacillus phage phiNIT1</name>
    <dbReference type="NCBI Taxonomy" id="207656"/>
    <lineage>
        <taxon>Viruses</taxon>
        <taxon>Duplodnaviria</taxon>
        <taxon>Heunggongvirae</taxon>
        <taxon>Uroviricota</taxon>
        <taxon>Caudoviricetes</taxon>
        <taxon>Herelleviridae</taxon>
        <taxon>Bastillevirinae</taxon>
        <taxon>Nitunavirus</taxon>
        <taxon>Nitunavirus NIT1</taxon>
    </lineage>
</organism>
<dbReference type="KEGG" id="vg:16511499"/>
<evidence type="ECO:0000313" key="2">
    <source>
        <dbReference type="Proteomes" id="UP000014701"/>
    </source>
</evidence>
<evidence type="ECO:0000313" key="1">
    <source>
        <dbReference type="EMBL" id="BAN59697.1"/>
    </source>
</evidence>
<dbReference type="RefSeq" id="YP_008318465.1">
    <property type="nucleotide sequence ID" value="NC_021856.1"/>
</dbReference>
<dbReference type="GeneID" id="16511499"/>
<protein>
    <submittedName>
        <fullName evidence="1">Uncharacterized protein</fullName>
    </submittedName>
</protein>
<accession>S6B6J0</accession>
<keyword evidence="2" id="KW-1185">Reference proteome</keyword>
<gene>
    <name evidence="1" type="primary">orf58c</name>
</gene>
<reference evidence="1 2" key="1">
    <citation type="submission" date="2013-02" db="EMBL/GenBank/DDBJ databases">
        <title>phiNIT1 genome sequensing.</title>
        <authorList>
            <person name="Ozaki T."/>
            <person name="Kaneko J."/>
        </authorList>
    </citation>
    <scope>NUCLEOTIDE SEQUENCE [LARGE SCALE GENOMIC DNA]</scope>
    <source>
        <strain evidence="1">PhiNIT1</strain>
    </source>
</reference>